<keyword evidence="4" id="KW-1185">Reference proteome</keyword>
<organism evidence="3 4">
    <name type="scientific">Orbilia javanica</name>
    <dbReference type="NCBI Taxonomy" id="47235"/>
    <lineage>
        <taxon>Eukaryota</taxon>
        <taxon>Fungi</taxon>
        <taxon>Dikarya</taxon>
        <taxon>Ascomycota</taxon>
        <taxon>Pezizomycotina</taxon>
        <taxon>Orbiliomycetes</taxon>
        <taxon>Orbiliales</taxon>
        <taxon>Orbiliaceae</taxon>
        <taxon>Orbilia</taxon>
    </lineage>
</organism>
<dbReference type="PROSITE" id="PS00028">
    <property type="entry name" value="ZINC_FINGER_C2H2_1"/>
    <property type="match status" value="1"/>
</dbReference>
<feature type="region of interest" description="Disordered" evidence="1">
    <location>
        <begin position="248"/>
        <end position="281"/>
    </location>
</feature>
<feature type="compositionally biased region" description="Basic residues" evidence="1">
    <location>
        <begin position="272"/>
        <end position="281"/>
    </location>
</feature>
<feature type="compositionally biased region" description="Basic and acidic residues" evidence="1">
    <location>
        <begin position="27"/>
        <end position="42"/>
    </location>
</feature>
<dbReference type="AlphaFoldDB" id="A0AAN8MLY7"/>
<proteinExistence type="predicted"/>
<dbReference type="InterPro" id="IPR013087">
    <property type="entry name" value="Znf_C2H2_type"/>
</dbReference>
<gene>
    <name evidence="3" type="ORF">TWF718_003416</name>
</gene>
<evidence type="ECO:0000313" key="4">
    <source>
        <dbReference type="Proteomes" id="UP001313282"/>
    </source>
</evidence>
<evidence type="ECO:0000259" key="2">
    <source>
        <dbReference type="PROSITE" id="PS00028"/>
    </source>
</evidence>
<evidence type="ECO:0000313" key="3">
    <source>
        <dbReference type="EMBL" id="KAK6329989.1"/>
    </source>
</evidence>
<sequence>MGLTYHGDEDYQRLSDGPDTAVNGSTRLDHPNNQHPSPRDDESGGILAIDPRLLLTVMMESGTGRYMHDPEPTLLYSHGSETTTPISPAGHWNADGYFDFRSSDLIFDTLVASFSPVNDSQFDLTPQDDSRVLYTDCSRRPPIAQGHALDSGVEPEGRIPFGAPDTQLPYSGRTRDPDDVIDSHPSKTNGEIYPVHWNGFLPIASFMPGAITELPLLDGFLELDVPETPSTQEQSVTPATQHSTIVVGVVPTTGPARQSSDRPTSRPDTTNKRPRPRLSHRTYKENRQRIKLGAVRTRIKCNIDGCPAEYATAGTVYRHRQNTHWSKGEFCAHCLYPGCQTVLRAGTGPKAWDNLRTHQNRKHSSWVGGKTKSERCEMTEHLKEEHH</sequence>
<dbReference type="EMBL" id="JAVHNR010000012">
    <property type="protein sequence ID" value="KAK6329989.1"/>
    <property type="molecule type" value="Genomic_DNA"/>
</dbReference>
<accession>A0AAN8MLY7</accession>
<feature type="region of interest" description="Disordered" evidence="1">
    <location>
        <begin position="1"/>
        <end position="46"/>
    </location>
</feature>
<protein>
    <recommendedName>
        <fullName evidence="2">C2H2-type domain-containing protein</fullName>
    </recommendedName>
</protein>
<feature type="compositionally biased region" description="Basic and acidic residues" evidence="1">
    <location>
        <begin position="1"/>
        <end position="13"/>
    </location>
</feature>
<comment type="caution">
    <text evidence="3">The sequence shown here is derived from an EMBL/GenBank/DDBJ whole genome shotgun (WGS) entry which is preliminary data.</text>
</comment>
<name>A0AAN8MLY7_9PEZI</name>
<feature type="domain" description="C2H2-type" evidence="2">
    <location>
        <begin position="301"/>
        <end position="324"/>
    </location>
</feature>
<evidence type="ECO:0000256" key="1">
    <source>
        <dbReference type="SAM" id="MobiDB-lite"/>
    </source>
</evidence>
<reference evidence="3 4" key="1">
    <citation type="submission" date="2019-10" db="EMBL/GenBank/DDBJ databases">
        <authorList>
            <person name="Palmer J.M."/>
        </authorList>
    </citation>
    <scope>NUCLEOTIDE SEQUENCE [LARGE SCALE GENOMIC DNA]</scope>
    <source>
        <strain evidence="3 4">TWF718</strain>
    </source>
</reference>
<feature type="compositionally biased region" description="Basic and acidic residues" evidence="1">
    <location>
        <begin position="259"/>
        <end position="271"/>
    </location>
</feature>
<dbReference type="Proteomes" id="UP001313282">
    <property type="component" value="Unassembled WGS sequence"/>
</dbReference>